<organism evidence="1 2">
    <name type="scientific">Pseudomonas japonica</name>
    <dbReference type="NCBI Taxonomy" id="256466"/>
    <lineage>
        <taxon>Bacteria</taxon>
        <taxon>Pseudomonadati</taxon>
        <taxon>Pseudomonadota</taxon>
        <taxon>Gammaproteobacteria</taxon>
        <taxon>Pseudomonadales</taxon>
        <taxon>Pseudomonadaceae</taxon>
        <taxon>Pseudomonas</taxon>
    </lineage>
</organism>
<proteinExistence type="predicted"/>
<gene>
    <name evidence="1" type="ORF">SAMN05444352_11710</name>
</gene>
<keyword evidence="2" id="KW-1185">Reference proteome</keyword>
<name>A0A239I1X0_9PSED</name>
<dbReference type="OrthoDB" id="6873087at2"/>
<sequence>MSSSDSQDAATLLYKAMGVSANPNSDADYRQLLAKYRSDRAFSEMVSGVATGMELVILDVSERGLVIAPTGKSSRFSVRLSDFRQNLSEPERVAIVLIHLAIAAVFYPTTDHVEDEGRSPFPSSVMDVREKVISVASSLRLAAEGDSYAAEELRPGWSLILGLPVTIPGSERASMKSVDGIVKVCLSRLAHYGLVRKEGKEDIGDKTIFTPTHQLRVQLRELTLPNLFRAIATAASDGTQG</sequence>
<dbReference type="RefSeq" id="WP_042126155.1">
    <property type="nucleotide sequence ID" value="NZ_FZOL01000017.1"/>
</dbReference>
<accession>A0A239I1X0</accession>
<evidence type="ECO:0000313" key="1">
    <source>
        <dbReference type="EMBL" id="SNS86364.1"/>
    </source>
</evidence>
<evidence type="ECO:0000313" key="2">
    <source>
        <dbReference type="Proteomes" id="UP000198407"/>
    </source>
</evidence>
<dbReference type="AlphaFoldDB" id="A0A239I1X0"/>
<dbReference type="EMBL" id="FZOL01000017">
    <property type="protein sequence ID" value="SNS86364.1"/>
    <property type="molecule type" value="Genomic_DNA"/>
</dbReference>
<reference evidence="2" key="1">
    <citation type="submission" date="2017-06" db="EMBL/GenBank/DDBJ databases">
        <authorList>
            <person name="Varghese N."/>
            <person name="Submissions S."/>
        </authorList>
    </citation>
    <scope>NUCLEOTIDE SEQUENCE [LARGE SCALE GENOMIC DNA]</scope>
    <source>
        <strain evidence="2">DSM 22348</strain>
    </source>
</reference>
<dbReference type="STRING" id="1215104.GCA_000730585_02278"/>
<dbReference type="Proteomes" id="UP000198407">
    <property type="component" value="Unassembled WGS sequence"/>
</dbReference>
<protein>
    <submittedName>
        <fullName evidence="1">Uncharacterized protein</fullName>
    </submittedName>
</protein>